<dbReference type="SMART" id="SM00185">
    <property type="entry name" value="ARM"/>
    <property type="match status" value="3"/>
</dbReference>
<evidence type="ECO:0000313" key="3">
    <source>
        <dbReference type="Proteomes" id="UP000054937"/>
    </source>
</evidence>
<dbReference type="InterPro" id="IPR000225">
    <property type="entry name" value="Armadillo"/>
</dbReference>
<dbReference type="EMBL" id="LDAU01000231">
    <property type="protein sequence ID" value="KRW98759.1"/>
    <property type="molecule type" value="Genomic_DNA"/>
</dbReference>
<keyword evidence="3" id="KW-1185">Reference proteome</keyword>
<organism evidence="2 3">
    <name type="scientific">Pseudocohnilembus persalinus</name>
    <name type="common">Ciliate</name>
    <dbReference type="NCBI Taxonomy" id="266149"/>
    <lineage>
        <taxon>Eukaryota</taxon>
        <taxon>Sar</taxon>
        <taxon>Alveolata</taxon>
        <taxon>Ciliophora</taxon>
        <taxon>Intramacronucleata</taxon>
        <taxon>Oligohymenophorea</taxon>
        <taxon>Scuticociliatia</taxon>
        <taxon>Philasterida</taxon>
        <taxon>Pseudocohnilembidae</taxon>
        <taxon>Pseudocohnilembus</taxon>
    </lineage>
</organism>
<accession>A0A0V0Q9K9</accession>
<gene>
    <name evidence="2" type="ORF">PPERSA_03894</name>
</gene>
<name>A0A0V0Q9K9_PSEPJ</name>
<dbReference type="AlphaFoldDB" id="A0A0V0Q9K9"/>
<evidence type="ECO:0000313" key="2">
    <source>
        <dbReference type="EMBL" id="KRW98759.1"/>
    </source>
</evidence>
<dbReference type="InParanoid" id="A0A0V0Q9K9"/>
<evidence type="ECO:0000256" key="1">
    <source>
        <dbReference type="SAM" id="Coils"/>
    </source>
</evidence>
<feature type="coiled-coil region" evidence="1">
    <location>
        <begin position="197"/>
        <end position="224"/>
    </location>
</feature>
<sequence length="322" mass="37971">MNNTERLAKLNQKRYSNQNNKNQQLDNIESGFHEDLSSLLENQQEIDHNYLQDLLNQINNCENNTEQIENGYFKLAKYIESFKVPIDLLIELDKQGLIEKVINILKYNAQNPSSQQIIVSLFSILSQFSFINDSDEYIDKIIDNDGAEILKKYLECNNEQILEKVFETIGNITGSNEQKYRQILLEQGILEIIIQYAQNYLDNLKNSTQNQNQLQNQQEQAKQNQDYSENQIIKNAVWIISNFCFNLKTLDQYKKSDQINVSNYNEDQINTFYQKQRQQFEKENQYLENQAQKALPILVHFLLSQDQSLLSDLTWVLDHIEY</sequence>
<dbReference type="SUPFAM" id="SSF48371">
    <property type="entry name" value="ARM repeat"/>
    <property type="match status" value="1"/>
</dbReference>
<proteinExistence type="predicted"/>
<dbReference type="Gene3D" id="1.25.10.10">
    <property type="entry name" value="Leucine-rich Repeat Variant"/>
    <property type="match status" value="1"/>
</dbReference>
<reference evidence="2 3" key="1">
    <citation type="journal article" date="2015" name="Sci. Rep.">
        <title>Genome of the facultative scuticociliatosis pathogen Pseudocohnilembus persalinus provides insight into its virulence through horizontal gene transfer.</title>
        <authorList>
            <person name="Xiong J."/>
            <person name="Wang G."/>
            <person name="Cheng J."/>
            <person name="Tian M."/>
            <person name="Pan X."/>
            <person name="Warren A."/>
            <person name="Jiang C."/>
            <person name="Yuan D."/>
            <person name="Miao W."/>
        </authorList>
    </citation>
    <scope>NUCLEOTIDE SEQUENCE [LARGE SCALE GENOMIC DNA]</scope>
    <source>
        <strain evidence="2">36N120E</strain>
    </source>
</reference>
<dbReference type="Proteomes" id="UP000054937">
    <property type="component" value="Unassembled WGS sequence"/>
</dbReference>
<comment type="caution">
    <text evidence="2">The sequence shown here is derived from an EMBL/GenBank/DDBJ whole genome shotgun (WGS) entry which is preliminary data.</text>
</comment>
<dbReference type="InterPro" id="IPR011989">
    <property type="entry name" value="ARM-like"/>
</dbReference>
<protein>
    <submittedName>
        <fullName evidence="2">Armadillo-type fold</fullName>
    </submittedName>
</protein>
<dbReference type="InterPro" id="IPR016024">
    <property type="entry name" value="ARM-type_fold"/>
</dbReference>
<keyword evidence="1" id="KW-0175">Coiled coil</keyword>